<name>A0A3M4B0Y4_9PSED</name>
<sequence length="105" mass="12365">MCNGLAVRFIIDPHPPRMRESEMNGFSDVRLALHSQELNDYRPTAVRTVRSNKVDLLAGMGRWALYRHRWASRRTLLELTDDQLRDIGLDFQQARVEAMKPFWRP</sequence>
<dbReference type="EMBL" id="RBQE01000097">
    <property type="protein sequence ID" value="RMP12809.1"/>
    <property type="molecule type" value="Genomic_DNA"/>
</dbReference>
<dbReference type="InterPro" id="IPR009506">
    <property type="entry name" value="YjiS-like"/>
</dbReference>
<dbReference type="AlphaFoldDB" id="A0A3M4B0Y4"/>
<feature type="domain" description="YjiS-like" evidence="1">
    <location>
        <begin position="60"/>
        <end position="95"/>
    </location>
</feature>
<gene>
    <name evidence="2" type="ORF">ALQ30_05090</name>
</gene>
<protein>
    <recommendedName>
        <fullName evidence="1">YjiS-like domain-containing protein</fullName>
    </recommendedName>
</protein>
<accession>A0A3M4B0Y4</accession>
<comment type="caution">
    <text evidence="2">The sequence shown here is derived from an EMBL/GenBank/DDBJ whole genome shotgun (WGS) entry which is preliminary data.</text>
</comment>
<dbReference type="Pfam" id="PF06568">
    <property type="entry name" value="YjiS-like"/>
    <property type="match status" value="1"/>
</dbReference>
<proteinExistence type="predicted"/>
<evidence type="ECO:0000313" key="2">
    <source>
        <dbReference type="EMBL" id="RMP12809.1"/>
    </source>
</evidence>
<organism evidence="2 3">
    <name type="scientific">Pseudomonas syringae pv. persicae</name>
    <dbReference type="NCBI Taxonomy" id="237306"/>
    <lineage>
        <taxon>Bacteria</taxon>
        <taxon>Pseudomonadati</taxon>
        <taxon>Pseudomonadota</taxon>
        <taxon>Gammaproteobacteria</taxon>
        <taxon>Pseudomonadales</taxon>
        <taxon>Pseudomonadaceae</taxon>
        <taxon>Pseudomonas</taxon>
    </lineage>
</organism>
<dbReference type="Proteomes" id="UP000281604">
    <property type="component" value="Unassembled WGS sequence"/>
</dbReference>
<evidence type="ECO:0000313" key="3">
    <source>
        <dbReference type="Proteomes" id="UP000281604"/>
    </source>
</evidence>
<evidence type="ECO:0000259" key="1">
    <source>
        <dbReference type="Pfam" id="PF06568"/>
    </source>
</evidence>
<reference evidence="2 3" key="1">
    <citation type="submission" date="2018-08" db="EMBL/GenBank/DDBJ databases">
        <title>Recombination of ecologically and evolutionarily significant loci maintains genetic cohesion in the Pseudomonas syringae species complex.</title>
        <authorList>
            <person name="Dillon M."/>
            <person name="Thakur S."/>
            <person name="Almeida R.N.D."/>
            <person name="Weir B.S."/>
            <person name="Guttman D.S."/>
        </authorList>
    </citation>
    <scope>NUCLEOTIDE SEQUENCE [LARGE SCALE GENOMIC DNA]</scope>
    <source>
        <strain evidence="2 3">ICMP 3706</strain>
    </source>
</reference>